<comment type="similarity">
    <text evidence="2">Belongs to the GSP F family.</text>
</comment>
<dbReference type="RefSeq" id="WP_212772684.1">
    <property type="nucleotide sequence ID" value="NZ_AP024601.1"/>
</dbReference>
<gene>
    <name evidence="9" type="ORF">JIR001_21190</name>
</gene>
<feature type="domain" description="Type II secretion system protein GspF" evidence="8">
    <location>
        <begin position="14"/>
        <end position="133"/>
    </location>
</feature>
<evidence type="ECO:0000313" key="10">
    <source>
        <dbReference type="Proteomes" id="UP000677436"/>
    </source>
</evidence>
<dbReference type="Gene3D" id="1.20.81.30">
    <property type="entry name" value="Type II secretion system (T2SS), domain F"/>
    <property type="match status" value="2"/>
</dbReference>
<keyword evidence="3" id="KW-1003">Cell membrane</keyword>
<dbReference type="PANTHER" id="PTHR30012">
    <property type="entry name" value="GENERAL SECRETION PATHWAY PROTEIN"/>
    <property type="match status" value="1"/>
</dbReference>
<dbReference type="InterPro" id="IPR042094">
    <property type="entry name" value="T2SS_GspF_sf"/>
</dbReference>
<keyword evidence="6 7" id="KW-0472">Membrane</keyword>
<keyword evidence="5 7" id="KW-1133">Transmembrane helix</keyword>
<organism evidence="9 10">
    <name type="scientific">Polycladomyces abyssicola</name>
    <dbReference type="NCBI Taxonomy" id="1125966"/>
    <lineage>
        <taxon>Bacteria</taxon>
        <taxon>Bacillati</taxon>
        <taxon>Bacillota</taxon>
        <taxon>Bacilli</taxon>
        <taxon>Bacillales</taxon>
        <taxon>Thermoactinomycetaceae</taxon>
        <taxon>Polycladomyces</taxon>
    </lineage>
</organism>
<evidence type="ECO:0000256" key="1">
    <source>
        <dbReference type="ARBA" id="ARBA00004651"/>
    </source>
</evidence>
<evidence type="ECO:0000256" key="4">
    <source>
        <dbReference type="ARBA" id="ARBA00022692"/>
    </source>
</evidence>
<proteinExistence type="inferred from homology"/>
<reference evidence="9" key="1">
    <citation type="journal article" date="2013" name="Int. J. Syst. Evol. Microbiol.">
        <title>Polycladomyces abyssicola gen. nov., sp. nov., a thermophilic filamentous bacterium isolated from hemipelagic sediment.</title>
        <authorList>
            <person name="Tsubouchi T."/>
            <person name="Shimane Y."/>
            <person name="Mori K."/>
            <person name="Usui K."/>
            <person name="Hiraki T."/>
            <person name="Tame A."/>
            <person name="Uematsu K."/>
            <person name="Maruyama T."/>
            <person name="Hatada Y."/>
        </authorList>
    </citation>
    <scope>NUCLEOTIDE SEQUENCE</scope>
    <source>
        <strain evidence="9">JIR-001</strain>
    </source>
</reference>
<dbReference type="InterPro" id="IPR018076">
    <property type="entry name" value="T2SS_GspF_dom"/>
</dbReference>
<name>A0A8D5ZPG4_9BACL</name>
<evidence type="ECO:0000256" key="5">
    <source>
        <dbReference type="ARBA" id="ARBA00022989"/>
    </source>
</evidence>
<protein>
    <submittedName>
        <fullName evidence="9">MSHA biogenesis protein MshG</fullName>
    </submittedName>
</protein>
<evidence type="ECO:0000256" key="7">
    <source>
        <dbReference type="SAM" id="Phobius"/>
    </source>
</evidence>
<feature type="domain" description="Type II secretion system protein GspF" evidence="8">
    <location>
        <begin position="214"/>
        <end position="338"/>
    </location>
</feature>
<sequence>MRKWKWTAERLAMFSRTLAHLLDSGFPLLPGIAILAEQRVITSAQAERIRQKLNEGVSFSQALREEGMPPLFLSFVSAAEEHGDYGQGLHQCEAYYHELARRRREIGQAVIYPVIVFVLVILSFLFLITTVIPRFAVLYETMGLELPPFTVGMIRLYTWLNDALVWVVWSVALLSVIGIGLRMLPSRGRTPWIERLVRLPMVRRMFRYRFTHYFSIQLGLLLRAGVPLLRALDIMRELTPWWSLKASIDRVRSCLLSGESLHNALKHGGSDLLLPTLSQWVALGEETGRLDQALLSMAKGTEVLMHEQIRRFTRSLEPVLIFCIGLMIAVTVMALFLPMLQLVKAI</sequence>
<feature type="transmembrane region" description="Helical" evidence="7">
    <location>
        <begin position="319"/>
        <end position="340"/>
    </location>
</feature>
<dbReference type="EMBL" id="AP024601">
    <property type="protein sequence ID" value="BCU82336.1"/>
    <property type="molecule type" value="Genomic_DNA"/>
</dbReference>
<dbReference type="AlphaFoldDB" id="A0A8D5ZPG4"/>
<evidence type="ECO:0000313" key="9">
    <source>
        <dbReference type="EMBL" id="BCU82336.1"/>
    </source>
</evidence>
<dbReference type="Proteomes" id="UP000677436">
    <property type="component" value="Chromosome"/>
</dbReference>
<evidence type="ECO:0000256" key="2">
    <source>
        <dbReference type="ARBA" id="ARBA00005745"/>
    </source>
</evidence>
<comment type="subcellular location">
    <subcellularLocation>
        <location evidence="1">Cell membrane</location>
        <topology evidence="1">Multi-pass membrane protein</topology>
    </subcellularLocation>
</comment>
<feature type="transmembrane region" description="Helical" evidence="7">
    <location>
        <begin position="109"/>
        <end position="132"/>
    </location>
</feature>
<dbReference type="PRINTS" id="PR00812">
    <property type="entry name" value="BCTERIALGSPF"/>
</dbReference>
<evidence type="ECO:0000256" key="6">
    <source>
        <dbReference type="ARBA" id="ARBA00023136"/>
    </source>
</evidence>
<dbReference type="PANTHER" id="PTHR30012:SF0">
    <property type="entry name" value="TYPE II SECRETION SYSTEM PROTEIN F-RELATED"/>
    <property type="match status" value="1"/>
</dbReference>
<evidence type="ECO:0000259" key="8">
    <source>
        <dbReference type="Pfam" id="PF00482"/>
    </source>
</evidence>
<dbReference type="GO" id="GO:0005886">
    <property type="term" value="C:plasma membrane"/>
    <property type="evidence" value="ECO:0007669"/>
    <property type="project" value="UniProtKB-SubCell"/>
</dbReference>
<dbReference type="Pfam" id="PF00482">
    <property type="entry name" value="T2SSF"/>
    <property type="match status" value="2"/>
</dbReference>
<keyword evidence="4 7" id="KW-0812">Transmembrane</keyword>
<keyword evidence="10" id="KW-1185">Reference proteome</keyword>
<reference evidence="9" key="2">
    <citation type="journal article" date="2021" name="Microbiol. Resour. Announc.">
        <title>Complete Genome Sequence of Polycladomyces abyssicola JIR-001T, Isolated from Hemipelagic Sediment in Deep Seawater.</title>
        <authorList>
            <person name="Tsubouchi T."/>
            <person name="Kaneko Y."/>
        </authorList>
    </citation>
    <scope>NUCLEOTIDE SEQUENCE</scope>
    <source>
        <strain evidence="9">JIR-001</strain>
    </source>
</reference>
<dbReference type="KEGG" id="pabs:JIR001_21190"/>
<feature type="transmembrane region" description="Helical" evidence="7">
    <location>
        <begin position="163"/>
        <end position="185"/>
    </location>
</feature>
<dbReference type="InterPro" id="IPR003004">
    <property type="entry name" value="GspF/PilC"/>
</dbReference>
<accession>A0A8D5ZPG4</accession>
<evidence type="ECO:0000256" key="3">
    <source>
        <dbReference type="ARBA" id="ARBA00022475"/>
    </source>
</evidence>